<keyword evidence="5" id="KW-1185">Reference proteome</keyword>
<comment type="caution">
    <text evidence="4">The sequence shown here is derived from an EMBL/GenBank/DDBJ whole genome shotgun (WGS) entry which is preliminary data.</text>
</comment>
<evidence type="ECO:0008006" key="6">
    <source>
        <dbReference type="Google" id="ProtNLM"/>
    </source>
</evidence>
<dbReference type="InterPro" id="IPR004045">
    <property type="entry name" value="Glutathione_S-Trfase_N"/>
</dbReference>
<reference evidence="4" key="2">
    <citation type="journal article" date="2023" name="IMA Fungus">
        <title>Comparative genomic study of the Penicillium genus elucidates a diverse pangenome and 15 lateral gene transfer events.</title>
        <authorList>
            <person name="Petersen C."/>
            <person name="Sorensen T."/>
            <person name="Nielsen M.R."/>
            <person name="Sondergaard T.E."/>
            <person name="Sorensen J.L."/>
            <person name="Fitzpatrick D.A."/>
            <person name="Frisvad J.C."/>
            <person name="Nielsen K.L."/>
        </authorList>
    </citation>
    <scope>NUCLEOTIDE SEQUENCE</scope>
    <source>
        <strain evidence="4">IBT 29495</strain>
    </source>
</reference>
<dbReference type="PANTHER" id="PTHR44051">
    <property type="entry name" value="GLUTATHIONE S-TRANSFERASE-RELATED"/>
    <property type="match status" value="1"/>
</dbReference>
<gene>
    <name evidence="4" type="ORF">N7463_007629</name>
</gene>
<dbReference type="SFLD" id="SFLDG00358">
    <property type="entry name" value="Main_(cytGST)"/>
    <property type="match status" value="1"/>
</dbReference>
<organism evidence="4 5">
    <name type="scientific">Penicillium fimorum</name>
    <dbReference type="NCBI Taxonomy" id="1882269"/>
    <lineage>
        <taxon>Eukaryota</taxon>
        <taxon>Fungi</taxon>
        <taxon>Dikarya</taxon>
        <taxon>Ascomycota</taxon>
        <taxon>Pezizomycotina</taxon>
        <taxon>Eurotiomycetes</taxon>
        <taxon>Eurotiomycetidae</taxon>
        <taxon>Eurotiales</taxon>
        <taxon>Aspergillaceae</taxon>
        <taxon>Penicillium</taxon>
    </lineage>
</organism>
<accession>A0A9X0C7S7</accession>
<dbReference type="SFLD" id="SFLDS00019">
    <property type="entry name" value="Glutathione_Transferase_(cytos"/>
    <property type="match status" value="1"/>
</dbReference>
<evidence type="ECO:0000313" key="4">
    <source>
        <dbReference type="EMBL" id="KAJ5504755.1"/>
    </source>
</evidence>
<dbReference type="SUPFAM" id="SSF52833">
    <property type="entry name" value="Thioredoxin-like"/>
    <property type="match status" value="1"/>
</dbReference>
<dbReference type="Gene3D" id="3.40.30.10">
    <property type="entry name" value="Glutaredoxin"/>
    <property type="match status" value="1"/>
</dbReference>
<sequence>MTSLYSETTPAVVRNAKGLHLITCLTPNGKKVQILLEELKDIYGLEWTTSLIDIDTDEQKKPWFLKLNPNGKIPVLIDNAGEQPFPVLESSAELLYLIETVDKDHQLSFSNGKEQSQMMQWLIFWHASGQPNQSQLNHFGRFAPKQIPYAIEKFKAETLRIYNVLEIHLSGRLTCQAREYLAGNGLGKFSIADIDAYPWIQGWKRSKISEEEMASYPHLKEWINRIGSRQAVQRGVSDIYDEDLHSELLIST</sequence>
<comment type="similarity">
    <text evidence="1">Belongs to the GST superfamily.</text>
</comment>
<dbReference type="EMBL" id="JAPWDS010000003">
    <property type="protein sequence ID" value="KAJ5504755.1"/>
    <property type="molecule type" value="Genomic_DNA"/>
</dbReference>
<dbReference type="PROSITE" id="PS50405">
    <property type="entry name" value="GST_CTER"/>
    <property type="match status" value="1"/>
</dbReference>
<dbReference type="Pfam" id="PF13409">
    <property type="entry name" value="GST_N_2"/>
    <property type="match status" value="1"/>
</dbReference>
<dbReference type="InterPro" id="IPR040079">
    <property type="entry name" value="Glutathione_S-Trfase"/>
</dbReference>
<evidence type="ECO:0000259" key="2">
    <source>
        <dbReference type="PROSITE" id="PS50404"/>
    </source>
</evidence>
<dbReference type="Proteomes" id="UP001149954">
    <property type="component" value="Unassembled WGS sequence"/>
</dbReference>
<feature type="domain" description="GST C-terminal" evidence="3">
    <location>
        <begin position="111"/>
        <end position="252"/>
    </location>
</feature>
<dbReference type="InterPro" id="IPR036282">
    <property type="entry name" value="Glutathione-S-Trfase_C_sf"/>
</dbReference>
<evidence type="ECO:0000259" key="3">
    <source>
        <dbReference type="PROSITE" id="PS50405"/>
    </source>
</evidence>
<dbReference type="PROSITE" id="PS50404">
    <property type="entry name" value="GST_NTER"/>
    <property type="match status" value="1"/>
</dbReference>
<dbReference type="Pfam" id="PF00043">
    <property type="entry name" value="GST_C"/>
    <property type="match status" value="1"/>
</dbReference>
<dbReference type="AlphaFoldDB" id="A0A9X0C7S7"/>
<name>A0A9X0C7S7_9EURO</name>
<dbReference type="CDD" id="cd03048">
    <property type="entry name" value="GST_N_Ure2p_like"/>
    <property type="match status" value="1"/>
</dbReference>
<feature type="domain" description="GST N-terminal" evidence="2">
    <location>
        <begin position="16"/>
        <end position="105"/>
    </location>
</feature>
<evidence type="ECO:0000313" key="5">
    <source>
        <dbReference type="Proteomes" id="UP001149954"/>
    </source>
</evidence>
<dbReference type="InterPro" id="IPR010987">
    <property type="entry name" value="Glutathione-S-Trfase_C-like"/>
</dbReference>
<proteinExistence type="inferred from homology"/>
<dbReference type="InterPro" id="IPR004046">
    <property type="entry name" value="GST_C"/>
</dbReference>
<reference evidence="4" key="1">
    <citation type="submission" date="2022-12" db="EMBL/GenBank/DDBJ databases">
        <authorList>
            <person name="Petersen C."/>
        </authorList>
    </citation>
    <scope>NUCLEOTIDE SEQUENCE</scope>
    <source>
        <strain evidence="4">IBT 29495</strain>
    </source>
</reference>
<evidence type="ECO:0000256" key="1">
    <source>
        <dbReference type="ARBA" id="ARBA00007409"/>
    </source>
</evidence>
<protein>
    <recommendedName>
        <fullName evidence="6">Glutathione S-transferase</fullName>
    </recommendedName>
</protein>
<dbReference type="PANTHER" id="PTHR44051:SF8">
    <property type="entry name" value="GLUTATHIONE S-TRANSFERASE GSTA"/>
    <property type="match status" value="1"/>
</dbReference>
<dbReference type="OrthoDB" id="422574at2759"/>
<dbReference type="SUPFAM" id="SSF47616">
    <property type="entry name" value="GST C-terminal domain-like"/>
    <property type="match status" value="1"/>
</dbReference>
<dbReference type="Gene3D" id="1.20.1050.10">
    <property type="match status" value="1"/>
</dbReference>
<dbReference type="InterPro" id="IPR036249">
    <property type="entry name" value="Thioredoxin-like_sf"/>
</dbReference>